<dbReference type="RefSeq" id="WP_200115696.1">
    <property type="nucleotide sequence ID" value="NZ_JAEHOH010000014.1"/>
</dbReference>
<feature type="transmembrane region" description="Helical" evidence="2">
    <location>
        <begin position="119"/>
        <end position="138"/>
    </location>
</feature>
<reference evidence="3" key="1">
    <citation type="submission" date="2020-12" db="EMBL/GenBank/DDBJ databases">
        <title>Leucobacter sp. CAS1, isolated from Chromium sludge.</title>
        <authorList>
            <person name="Xu Z."/>
        </authorList>
    </citation>
    <scope>NUCLEOTIDE SEQUENCE</scope>
    <source>
        <strain evidence="3">CSA1</strain>
    </source>
</reference>
<accession>A0A934UW47</accession>
<organism evidence="3 4">
    <name type="scientific">Leucobacter chromiisoli</name>
    <dbReference type="NCBI Taxonomy" id="2796471"/>
    <lineage>
        <taxon>Bacteria</taxon>
        <taxon>Bacillati</taxon>
        <taxon>Actinomycetota</taxon>
        <taxon>Actinomycetes</taxon>
        <taxon>Micrococcales</taxon>
        <taxon>Microbacteriaceae</taxon>
        <taxon>Leucobacter</taxon>
    </lineage>
</organism>
<protein>
    <submittedName>
        <fullName evidence="3">Uncharacterized protein</fullName>
    </submittedName>
</protein>
<evidence type="ECO:0000256" key="2">
    <source>
        <dbReference type="SAM" id="Phobius"/>
    </source>
</evidence>
<dbReference type="AlphaFoldDB" id="A0A934UW47"/>
<feature type="transmembrane region" description="Helical" evidence="2">
    <location>
        <begin position="53"/>
        <end position="74"/>
    </location>
</feature>
<dbReference type="Proteomes" id="UP000608530">
    <property type="component" value="Unassembled WGS sequence"/>
</dbReference>
<feature type="compositionally biased region" description="Gly residues" evidence="1">
    <location>
        <begin position="174"/>
        <end position="185"/>
    </location>
</feature>
<keyword evidence="2" id="KW-0812">Transmembrane</keyword>
<keyword evidence="2" id="KW-1133">Transmembrane helix</keyword>
<evidence type="ECO:0000313" key="3">
    <source>
        <dbReference type="EMBL" id="MBK0419552.1"/>
    </source>
</evidence>
<keyword evidence="4" id="KW-1185">Reference proteome</keyword>
<sequence>MTGPARRGVTRGYVAGLIFAAVIVAAALTVAVWGLLSLGLGIDPVSTRDRPRWVAPVVVAAALGLLAWLLWLQALSLLRGRRTPHWGATLAAAAVAYLLWCLVGFAVGLGGAETWASPFAWSLVPIWATASLLFWAVLARRVYSDRGVPKWPWEREDDLGPDWANYGIDPWSEGDGGTLGGGGGARGDDDDPKGGDR</sequence>
<proteinExistence type="predicted"/>
<gene>
    <name evidence="3" type="ORF">JD276_10950</name>
</gene>
<evidence type="ECO:0000313" key="4">
    <source>
        <dbReference type="Proteomes" id="UP000608530"/>
    </source>
</evidence>
<keyword evidence="2" id="KW-0472">Membrane</keyword>
<name>A0A934UW47_9MICO</name>
<comment type="caution">
    <text evidence="3">The sequence shown here is derived from an EMBL/GenBank/DDBJ whole genome shotgun (WGS) entry which is preliminary data.</text>
</comment>
<feature type="region of interest" description="Disordered" evidence="1">
    <location>
        <begin position="158"/>
        <end position="197"/>
    </location>
</feature>
<evidence type="ECO:0000256" key="1">
    <source>
        <dbReference type="SAM" id="MobiDB-lite"/>
    </source>
</evidence>
<feature type="transmembrane region" description="Helical" evidence="2">
    <location>
        <begin position="86"/>
        <end position="107"/>
    </location>
</feature>
<dbReference type="EMBL" id="JAEHOH010000014">
    <property type="protein sequence ID" value="MBK0419552.1"/>
    <property type="molecule type" value="Genomic_DNA"/>
</dbReference>
<feature type="transmembrane region" description="Helical" evidence="2">
    <location>
        <begin position="12"/>
        <end position="33"/>
    </location>
</feature>